<proteinExistence type="predicted"/>
<sequence>MRSTYETEIQQNTHLCPFLYLSLMTAIECSSMRLRLEIIKSMCNPQEEKGKTDFSVHPIKRKGCFLYEAKEESQKMVTVIHFILKDKEASSSSPAKLSVSSIKRLFQVVLKGFRGPTPDREVSLKTFS</sequence>
<evidence type="ECO:0000313" key="1">
    <source>
        <dbReference type="EMBL" id="KAF6725629.1"/>
    </source>
</evidence>
<evidence type="ECO:0000313" key="2">
    <source>
        <dbReference type="Proteomes" id="UP000646548"/>
    </source>
</evidence>
<comment type="caution">
    <text evidence="1">The sequence shown here is derived from an EMBL/GenBank/DDBJ whole genome shotgun (WGS) entry which is preliminary data.</text>
</comment>
<reference evidence="1" key="1">
    <citation type="journal article" name="BMC Genomics">
        <title>Long-read sequencing and de novo genome assembly of marine medaka (Oryzias melastigma).</title>
        <authorList>
            <person name="Liang P."/>
            <person name="Saqib H.S.A."/>
            <person name="Ni X."/>
            <person name="Shen Y."/>
        </authorList>
    </citation>
    <scope>NUCLEOTIDE SEQUENCE</scope>
    <source>
        <strain evidence="1">Bigg-433</strain>
    </source>
</reference>
<gene>
    <name evidence="1" type="ORF">FQA47_022812</name>
</gene>
<dbReference type="EMBL" id="WKFB01000356">
    <property type="protein sequence ID" value="KAF6725629.1"/>
    <property type="molecule type" value="Genomic_DNA"/>
</dbReference>
<protein>
    <submittedName>
        <fullName evidence="1">Uncharacterized protein</fullName>
    </submittedName>
</protein>
<name>A0A834CAM8_ORYME</name>
<accession>A0A834CAM8</accession>
<dbReference type="Proteomes" id="UP000646548">
    <property type="component" value="Unassembled WGS sequence"/>
</dbReference>
<dbReference type="AlphaFoldDB" id="A0A834CAM8"/>
<organism evidence="1 2">
    <name type="scientific">Oryzias melastigma</name>
    <name type="common">Marine medaka</name>
    <dbReference type="NCBI Taxonomy" id="30732"/>
    <lineage>
        <taxon>Eukaryota</taxon>
        <taxon>Metazoa</taxon>
        <taxon>Chordata</taxon>
        <taxon>Craniata</taxon>
        <taxon>Vertebrata</taxon>
        <taxon>Euteleostomi</taxon>
        <taxon>Actinopterygii</taxon>
        <taxon>Neopterygii</taxon>
        <taxon>Teleostei</taxon>
        <taxon>Neoteleostei</taxon>
        <taxon>Acanthomorphata</taxon>
        <taxon>Ovalentaria</taxon>
        <taxon>Atherinomorphae</taxon>
        <taxon>Beloniformes</taxon>
        <taxon>Adrianichthyidae</taxon>
        <taxon>Oryziinae</taxon>
        <taxon>Oryzias</taxon>
    </lineage>
</organism>